<accession>A0A016UBN1</accession>
<dbReference type="AlphaFoldDB" id="A0A016UBN1"/>
<keyword evidence="3" id="KW-1185">Reference proteome</keyword>
<evidence type="ECO:0000313" key="3">
    <source>
        <dbReference type="Proteomes" id="UP000024635"/>
    </source>
</evidence>
<dbReference type="Proteomes" id="UP000024635">
    <property type="component" value="Unassembled WGS sequence"/>
</dbReference>
<gene>
    <name evidence="2" type="primary">Acey_s0046.g1394</name>
    <name evidence="2" type="ORF">Y032_0046g1394</name>
</gene>
<protein>
    <submittedName>
        <fullName evidence="2">Uncharacterized protein</fullName>
    </submittedName>
</protein>
<dbReference type="EMBL" id="JARK01001382">
    <property type="protein sequence ID" value="EYC12734.1"/>
    <property type="molecule type" value="Genomic_DNA"/>
</dbReference>
<reference evidence="3" key="1">
    <citation type="journal article" date="2015" name="Nat. Genet.">
        <title>The genome and transcriptome of the zoonotic hookworm Ancylostoma ceylanicum identify infection-specific gene families.</title>
        <authorList>
            <person name="Schwarz E.M."/>
            <person name="Hu Y."/>
            <person name="Antoshechkin I."/>
            <person name="Miller M.M."/>
            <person name="Sternberg P.W."/>
            <person name="Aroian R.V."/>
        </authorList>
    </citation>
    <scope>NUCLEOTIDE SEQUENCE</scope>
    <source>
        <strain evidence="3">HY135</strain>
    </source>
</reference>
<proteinExistence type="predicted"/>
<sequence length="241" mass="27176">MLSRLFRFPPSPITPPQQTYKFAIMSTPIRRALAAIYSDKNGTDENERRALPVGQNNDHVLFPVRRRAPSSHYTNISAQTSAAGLGETHSGKNSVFNDQIPVRRTFSTPTPFPTKFYPKGYAKGIIRDARNNTDSAHSTQVPLHRTISAHAPFPGTRFSAQGRVEDIASDANNTMDTPHSTRVKRRTEEWVANVAREMVEGWFREVLREEQEAREEEEANADNNADPSWCPMKISQYGFNS</sequence>
<organism evidence="2 3">
    <name type="scientific">Ancylostoma ceylanicum</name>
    <dbReference type="NCBI Taxonomy" id="53326"/>
    <lineage>
        <taxon>Eukaryota</taxon>
        <taxon>Metazoa</taxon>
        <taxon>Ecdysozoa</taxon>
        <taxon>Nematoda</taxon>
        <taxon>Chromadorea</taxon>
        <taxon>Rhabditida</taxon>
        <taxon>Rhabditina</taxon>
        <taxon>Rhabditomorpha</taxon>
        <taxon>Strongyloidea</taxon>
        <taxon>Ancylostomatidae</taxon>
        <taxon>Ancylostomatinae</taxon>
        <taxon>Ancylostoma</taxon>
    </lineage>
</organism>
<evidence type="ECO:0000313" key="2">
    <source>
        <dbReference type="EMBL" id="EYC12734.1"/>
    </source>
</evidence>
<feature type="region of interest" description="Disordered" evidence="1">
    <location>
        <begin position="212"/>
        <end position="241"/>
    </location>
</feature>
<comment type="caution">
    <text evidence="2">The sequence shown here is derived from an EMBL/GenBank/DDBJ whole genome shotgun (WGS) entry which is preliminary data.</text>
</comment>
<name>A0A016UBN1_9BILA</name>
<evidence type="ECO:0000256" key="1">
    <source>
        <dbReference type="SAM" id="MobiDB-lite"/>
    </source>
</evidence>